<evidence type="ECO:0000259" key="2">
    <source>
        <dbReference type="PROSITE" id="PS50106"/>
    </source>
</evidence>
<dbReference type="GO" id="GO:0006508">
    <property type="term" value="P:proteolysis"/>
    <property type="evidence" value="ECO:0007669"/>
    <property type="project" value="InterPro"/>
</dbReference>
<name>A0A5C1AIE0_9BACT</name>
<dbReference type="InterPro" id="IPR001478">
    <property type="entry name" value="PDZ"/>
</dbReference>
<feature type="signal peptide" evidence="1">
    <location>
        <begin position="1"/>
        <end position="18"/>
    </location>
</feature>
<dbReference type="Gene3D" id="2.30.42.10">
    <property type="match status" value="2"/>
</dbReference>
<dbReference type="EMBL" id="CP042425">
    <property type="protein sequence ID" value="QEL16894.1"/>
    <property type="molecule type" value="Genomic_DNA"/>
</dbReference>
<dbReference type="KEGG" id="lrs:PX52LOC_03869"/>
<dbReference type="InterPro" id="IPR036034">
    <property type="entry name" value="PDZ_sf"/>
</dbReference>
<dbReference type="NCBIfam" id="TIGR03296">
    <property type="entry name" value="M6dom_TIGR03296"/>
    <property type="match status" value="1"/>
</dbReference>
<feature type="domain" description="PDZ" evidence="2">
    <location>
        <begin position="53"/>
        <end position="131"/>
    </location>
</feature>
<sequence length="629" mass="68644">MRSLTLTAVLALASPVFAAEPSREVAPAPTVGTDLSGYHTTKDAVTADPKTFKFTETPTTAGYLGVEIVANKAGRPIIDEVQSDSPADDAGVKVGDVLVSIAGDVVLSPYAARDKLRGRAAGEVLKIQVDREGQAFELSATLRAVSKPFKLAGAAERPVLGISIAPKDGGLEILETTQGGGAENAGLKKGDVILKVNQLKVESETGLREILGEKKAGDGVTLTVKKEKSKEELDVRAILGGDRTGRTQGGGITWDDRLPRGWTKPSYKLAILGIDYPDVKHNTKVTDSDWADSLFSRGKYNGRSATGQKVHGSMNDYYKEISYDQFKIDGKFLGWVEVSKKRMEYSSGNGVSTREKTALLTEAFDKLLATKGKDALDGYDGVFFLFAGERVQTTRGSLYWPHRASFRHNNKSWPYFIVQEGGPRMTDISVFCHEFGHMLGLPDLYAKPEVPGMEGVGSWCAMSQQNPAGRPQHFSAWCKQELGWIKPMMIDPTKKQKLILAPIEDAKSECFKIPVRPDGSEYFLLENRRKTGFDTDLPAEGLLVWRVIAGRGRESQPVFLEESHGIEGINGPRSFTGSVPFPSPANSSFTPFTTPSSKSQLGGGYDVYITNIKRLRDGRIAFNIGYEFQ</sequence>
<evidence type="ECO:0000313" key="4">
    <source>
        <dbReference type="Proteomes" id="UP000324974"/>
    </source>
</evidence>
<dbReference type="AlphaFoldDB" id="A0A5C1AIE0"/>
<dbReference type="GO" id="GO:0008233">
    <property type="term" value="F:peptidase activity"/>
    <property type="evidence" value="ECO:0007669"/>
    <property type="project" value="InterPro"/>
</dbReference>
<evidence type="ECO:0000313" key="3">
    <source>
        <dbReference type="EMBL" id="QEL16894.1"/>
    </source>
</evidence>
<protein>
    <submittedName>
        <fullName evidence="3">PDZ domain-containing protein</fullName>
    </submittedName>
</protein>
<dbReference type="InterPro" id="IPR008757">
    <property type="entry name" value="Peptidase_M6-like_domain"/>
</dbReference>
<reference evidence="4" key="1">
    <citation type="submission" date="2019-08" db="EMBL/GenBank/DDBJ databases">
        <title>Limnoglobus roseus gen. nov., sp. nov., a novel freshwater planctomycete with a giant genome from the family Gemmataceae.</title>
        <authorList>
            <person name="Kulichevskaya I.S."/>
            <person name="Naumoff D.G."/>
            <person name="Miroshnikov K."/>
            <person name="Ivanova A."/>
            <person name="Philippov D.A."/>
            <person name="Hakobyan A."/>
            <person name="Rijpstra I.C."/>
            <person name="Sinninghe Damste J.S."/>
            <person name="Liesack W."/>
            <person name="Dedysh S.N."/>
        </authorList>
    </citation>
    <scope>NUCLEOTIDE SEQUENCE [LARGE SCALE GENOMIC DNA]</scope>
    <source>
        <strain evidence="4">PX52</strain>
    </source>
</reference>
<dbReference type="SUPFAM" id="SSF55486">
    <property type="entry name" value="Metalloproteases ('zincins'), catalytic domain"/>
    <property type="match status" value="1"/>
</dbReference>
<dbReference type="SMART" id="SM00228">
    <property type="entry name" value="PDZ"/>
    <property type="match status" value="2"/>
</dbReference>
<feature type="domain" description="PDZ" evidence="2">
    <location>
        <begin position="148"/>
        <end position="228"/>
    </location>
</feature>
<keyword evidence="1" id="KW-0732">Signal</keyword>
<dbReference type="OrthoDB" id="278121at2"/>
<dbReference type="Proteomes" id="UP000324974">
    <property type="component" value="Chromosome"/>
</dbReference>
<dbReference type="PROSITE" id="PS50106">
    <property type="entry name" value="PDZ"/>
    <property type="match status" value="2"/>
</dbReference>
<proteinExistence type="predicted"/>
<organism evidence="3 4">
    <name type="scientific">Limnoglobus roseus</name>
    <dbReference type="NCBI Taxonomy" id="2598579"/>
    <lineage>
        <taxon>Bacteria</taxon>
        <taxon>Pseudomonadati</taxon>
        <taxon>Planctomycetota</taxon>
        <taxon>Planctomycetia</taxon>
        <taxon>Gemmatales</taxon>
        <taxon>Gemmataceae</taxon>
        <taxon>Limnoglobus</taxon>
    </lineage>
</organism>
<dbReference type="RefSeq" id="WP_149111564.1">
    <property type="nucleotide sequence ID" value="NZ_CP042425.1"/>
</dbReference>
<dbReference type="SUPFAM" id="SSF50156">
    <property type="entry name" value="PDZ domain-like"/>
    <property type="match status" value="2"/>
</dbReference>
<dbReference type="Pfam" id="PF05547">
    <property type="entry name" value="Peptidase_M6"/>
    <property type="match status" value="2"/>
</dbReference>
<keyword evidence="4" id="KW-1185">Reference proteome</keyword>
<accession>A0A5C1AIE0</accession>
<gene>
    <name evidence="3" type="ORF">PX52LOC_03869</name>
</gene>
<evidence type="ECO:0000256" key="1">
    <source>
        <dbReference type="SAM" id="SignalP"/>
    </source>
</evidence>
<dbReference type="PANTHER" id="PTHR41775">
    <property type="entry name" value="SECRETED PROTEIN-RELATED"/>
    <property type="match status" value="1"/>
</dbReference>
<dbReference type="PANTHER" id="PTHR41775:SF1">
    <property type="entry name" value="PEPTIDASE M6-LIKE DOMAIN-CONTAINING PROTEIN"/>
    <property type="match status" value="1"/>
</dbReference>
<dbReference type="Pfam" id="PF13180">
    <property type="entry name" value="PDZ_2"/>
    <property type="match status" value="2"/>
</dbReference>
<feature type="chain" id="PRO_5023132748" evidence="1">
    <location>
        <begin position="19"/>
        <end position="629"/>
    </location>
</feature>